<dbReference type="OrthoDB" id="603257at2"/>
<dbReference type="RefSeq" id="WP_116852519.1">
    <property type="nucleotide sequence ID" value="NZ_QTJV01000002.1"/>
</dbReference>
<name>A0A3E1P4D2_9BACT</name>
<evidence type="ECO:0000256" key="1">
    <source>
        <dbReference type="SAM" id="Coils"/>
    </source>
</evidence>
<dbReference type="Proteomes" id="UP000261174">
    <property type="component" value="Unassembled WGS sequence"/>
</dbReference>
<dbReference type="AlphaFoldDB" id="A0A3E1P4D2"/>
<protein>
    <recommendedName>
        <fullName evidence="4">MukB N-terminal domain-containing protein</fullName>
    </recommendedName>
</protein>
<reference evidence="2 3" key="1">
    <citation type="submission" date="2018-08" db="EMBL/GenBank/DDBJ databases">
        <title>Chitinophaga sp. K20C18050901, a novel bacterium isolated from forest soil.</title>
        <authorList>
            <person name="Wang C."/>
        </authorList>
    </citation>
    <scope>NUCLEOTIDE SEQUENCE [LARGE SCALE GENOMIC DNA]</scope>
    <source>
        <strain evidence="2 3">K20C18050901</strain>
    </source>
</reference>
<evidence type="ECO:0000313" key="3">
    <source>
        <dbReference type="Proteomes" id="UP000261174"/>
    </source>
</evidence>
<evidence type="ECO:0000313" key="2">
    <source>
        <dbReference type="EMBL" id="RFM35035.1"/>
    </source>
</evidence>
<comment type="caution">
    <text evidence="2">The sequence shown here is derived from an EMBL/GenBank/DDBJ whole genome shotgun (WGS) entry which is preliminary data.</text>
</comment>
<feature type="coiled-coil region" evidence="1">
    <location>
        <begin position="715"/>
        <end position="742"/>
    </location>
</feature>
<accession>A0A3E1P4D2</accession>
<organism evidence="2 3">
    <name type="scientific">Chitinophaga silvisoli</name>
    <dbReference type="NCBI Taxonomy" id="2291814"/>
    <lineage>
        <taxon>Bacteria</taxon>
        <taxon>Pseudomonadati</taxon>
        <taxon>Bacteroidota</taxon>
        <taxon>Chitinophagia</taxon>
        <taxon>Chitinophagales</taxon>
        <taxon>Chitinophagaceae</taxon>
        <taxon>Chitinophaga</taxon>
    </lineage>
</organism>
<gene>
    <name evidence="2" type="ORF">DXN04_06440</name>
</gene>
<evidence type="ECO:0008006" key="4">
    <source>
        <dbReference type="Google" id="ProtNLM"/>
    </source>
</evidence>
<proteinExistence type="predicted"/>
<sequence length="1083" mass="124494">MKQYPRIYSLSTLGLIHHQEFDYLFHPFRTDFIGESGSGKSMIADLIQLIFVGSDAFESATKATGKREPEGMVLSEGGHGKTMGYAFLNIEMEPRKYFVVGSYIETGNKNVQAFVVQQGFEKDNIVYLDNPISHKDFTLNEEIQPLDKLKDILIEKGLFCQSWSRLKKYHELLYKQNIVPINITANDRQMRDYAEILQSFSRGKLLDTQKSSSLKDFLFGKDAANKIHEGYKAAVKDMEASIGEYGSNLKEISRVTEKQAAILELKANRDERDYYQKDWIEKHLLYTNQETGKFHREIIDTITEFITAKQHYLILHELLGAEIILLESILPGLELEKKSASNKYEDSFVSYKEVERVQYWLKECSCTFEKLKEKYVENSQMRSKRTSLTNFIQVLKSQNLETVFDNIEMKDTIDSINQFLSDEITNLKIQIETKEMLRRFSNLTDPDSFAYWAIQQNRAFSLEEESVILEFQKLPRQKPANKSGDYLPSPDEFMNALQIIEKEGTGFWVNLKGVRRFVAYTPKQVFNTTDTQSIASYFSSYSDSLEQEIVKCKKAITDYSAIQKLLLNLSNPTESLSAYNNKEKITSYKLVNSLNVGEVEFDKALEAYENKFEIEQIYTEARQNLDDVQTKITEGKTMLNVYKSFQEAAPKVREGFIDLLSGADEFANIAEEINGNYGFIKNNVQLTFSQSKDKIAFIKKSQDEIQPKLSGILGLQAKIRVYQEWKEKFANAKQQYLQLYNTLPDNLTSKGYISNPEKEHNRYLVAETTYVKSYKDALQKYIPTEAYRLEEEDNLSELAKNLLPEAFHDAILSDQSEKTIIETIANYLHRINDKNRQLNNRKIQKIKDLLHEVDLAISDQENTIRRIDNFLKNETSITGGYKARLKKTTSTLFPKEWMSRFQENLEDSTNNFTAKLAEKIDLENMIITAFLDCGGYHSAQVTTQKLLDPSVYYEVEFNMESETGRINKGSTGQTYAAIALLCIARLSVMDKEEGKKQQPAIRVMPIDEAEGLGSNYDMLHNIAKAYDYQIISLSIGPVGKFKDGEQYLYMLHKNMESDAAVNYTPIAILSEVDKSKIGNDIEI</sequence>
<keyword evidence="1" id="KW-0175">Coiled coil</keyword>
<dbReference type="EMBL" id="QTJV01000002">
    <property type="protein sequence ID" value="RFM35035.1"/>
    <property type="molecule type" value="Genomic_DNA"/>
</dbReference>
<dbReference type="Gene3D" id="3.40.1140.10">
    <property type="match status" value="1"/>
</dbReference>
<keyword evidence="3" id="KW-1185">Reference proteome</keyword>